<comment type="caution">
    <text evidence="2">The sequence shown here is derived from an EMBL/GenBank/DDBJ whole genome shotgun (WGS) entry which is preliminary data.</text>
</comment>
<evidence type="ECO:0000313" key="3">
    <source>
        <dbReference type="Proteomes" id="UP000266426"/>
    </source>
</evidence>
<feature type="transmembrane region" description="Helical" evidence="1">
    <location>
        <begin position="21"/>
        <end position="42"/>
    </location>
</feature>
<dbReference type="Gene3D" id="3.40.50.10610">
    <property type="entry name" value="ABC-type transport auxiliary lipoprotein component"/>
    <property type="match status" value="1"/>
</dbReference>
<protein>
    <recommendedName>
        <fullName evidence="4">Penicillin-binding protein activator LpoB</fullName>
    </recommendedName>
</protein>
<name>A0A3A4R3J4_9BACT</name>
<keyword evidence="1" id="KW-0472">Membrane</keyword>
<evidence type="ECO:0000313" key="2">
    <source>
        <dbReference type="EMBL" id="RJP59542.1"/>
    </source>
</evidence>
<reference evidence="2 3" key="1">
    <citation type="journal article" date="2017" name="ISME J.">
        <title>Energy and carbon metabolisms in a deep terrestrial subsurface fluid microbial community.</title>
        <authorList>
            <person name="Momper L."/>
            <person name="Jungbluth S.P."/>
            <person name="Lee M.D."/>
            <person name="Amend J.P."/>
        </authorList>
    </citation>
    <scope>NUCLEOTIDE SEQUENCE [LARGE SCALE GENOMIC DNA]</scope>
    <source>
        <strain evidence="2">SURF_26</strain>
    </source>
</reference>
<sequence length="214" mass="24269">MHPPHGHNILARTGLFHFKRVISLLKSSFLLRLSIFIVLFLYSGCDYSRQYSQHDFNFLRTGAVAVLPFNNLSPYPYAGEIVTELLYTELYATEKLVLIPPHEVKKRLGIEVEEGIDGLTRRYTIAQIAEKLDADSLVIGSVSEFKYKKGVHDKPVVGMDVKLVVAPAGDTVWATSYTREDFSFLFHIGSLNETAQKACRYVARSLTRSLDKRR</sequence>
<dbReference type="Proteomes" id="UP000266426">
    <property type="component" value="Unassembled WGS sequence"/>
</dbReference>
<evidence type="ECO:0000256" key="1">
    <source>
        <dbReference type="SAM" id="Phobius"/>
    </source>
</evidence>
<organism evidence="2 3">
    <name type="scientific">Candidatus Auribacter fodinae</name>
    <dbReference type="NCBI Taxonomy" id="2093366"/>
    <lineage>
        <taxon>Bacteria</taxon>
        <taxon>Pseudomonadati</taxon>
        <taxon>Candidatus Auribacterota</taxon>
        <taxon>Candidatus Auribacteria</taxon>
        <taxon>Candidatus Auribacterales</taxon>
        <taxon>Candidatus Auribacteraceae</taxon>
        <taxon>Candidatus Auribacter</taxon>
    </lineage>
</organism>
<dbReference type="AlphaFoldDB" id="A0A3A4R3J4"/>
<keyword evidence="1" id="KW-0812">Transmembrane</keyword>
<evidence type="ECO:0008006" key="4">
    <source>
        <dbReference type="Google" id="ProtNLM"/>
    </source>
</evidence>
<gene>
    <name evidence="2" type="ORF">C4541_05825</name>
</gene>
<accession>A0A3A4R3J4</accession>
<keyword evidence="1" id="KW-1133">Transmembrane helix</keyword>
<proteinExistence type="predicted"/>
<dbReference type="EMBL" id="QZJZ01000047">
    <property type="protein sequence ID" value="RJP59542.1"/>
    <property type="molecule type" value="Genomic_DNA"/>
</dbReference>